<dbReference type="Pfam" id="PF13358">
    <property type="entry name" value="DDE_3"/>
    <property type="match status" value="1"/>
</dbReference>
<dbReference type="KEGG" id="nfl:COO91_09241"/>
<sequence length="251" mass="29264">MQNLNPTPCRYWLTPPVDEEFDAKVEDITGLYINAIERYQNGERTISIDEMTGIQATERLEKDLPMRPGLVEKREFEYIRHGTQTLIANFDVATGKIIEPNCGDSRTESDYILNIRRIIESDPNAKKWHLIMDCLNTHQSESLVRLVTQREGLDIDLGIKGKSGILKSMKSRAAFLTDPTHRIVFHYTPKHSSWRNLIEIWFSILVRKLLKRASFKSQDDLKTRILEFIDYFNKTMAKPFKWTYRGKVLAI</sequence>
<dbReference type="KEGG" id="nfl:COO91_08546"/>
<feature type="domain" description="Tc1-like transposase DDE" evidence="1">
    <location>
        <begin position="45"/>
        <end position="222"/>
    </location>
</feature>
<dbReference type="EMBL" id="CP024785">
    <property type="protein sequence ID" value="AUB42418.1"/>
    <property type="molecule type" value="Genomic_DNA"/>
</dbReference>
<dbReference type="Proteomes" id="UP000232003">
    <property type="component" value="Plasmid pNFSY03"/>
</dbReference>
<keyword evidence="4" id="KW-1185">Reference proteome</keyword>
<dbReference type="RefSeq" id="WP_225912335.1">
    <property type="nucleotide sequence ID" value="NZ_CAWNNC010000001.1"/>
</dbReference>
<keyword evidence="3" id="KW-0614">Plasmid</keyword>
<evidence type="ECO:0000313" key="2">
    <source>
        <dbReference type="EMBL" id="AUB42418.1"/>
    </source>
</evidence>
<dbReference type="GO" id="GO:0003676">
    <property type="term" value="F:nucleic acid binding"/>
    <property type="evidence" value="ECO:0007669"/>
    <property type="project" value="InterPro"/>
</dbReference>
<geneLocation type="plasmid" evidence="3">
    <name>pNFSY03</name>
</geneLocation>
<evidence type="ECO:0000259" key="1">
    <source>
        <dbReference type="Pfam" id="PF13358"/>
    </source>
</evidence>
<reference evidence="3 4" key="1">
    <citation type="submission" date="2017-11" db="EMBL/GenBank/DDBJ databases">
        <title>Complete genome of a free-living desiccation-tolerant cyanobacterium and its photosynthetic adaptation to extreme terrestrial habitat.</title>
        <authorList>
            <person name="Shang J."/>
        </authorList>
    </citation>
    <scope>NUCLEOTIDE SEQUENCE [LARGE SCALE GENOMIC DNA]</scope>
    <source>
        <strain evidence="3 4">CCNUN1</strain>
        <plasmid evidence="4">pnfsy03</plasmid>
        <plasmid evidence="3">pNFSY03</plasmid>
    </source>
</reference>
<dbReference type="AlphaFoldDB" id="A0A2K8T673"/>
<accession>A0A2K8T673</accession>
<dbReference type="EMBL" id="CP024788">
    <property type="protein sequence ID" value="AUB43083.1"/>
    <property type="molecule type" value="Genomic_DNA"/>
</dbReference>
<dbReference type="InterPro" id="IPR038717">
    <property type="entry name" value="Tc1-like_DDE_dom"/>
</dbReference>
<evidence type="ECO:0000313" key="4">
    <source>
        <dbReference type="Proteomes" id="UP000232003"/>
    </source>
</evidence>
<proteinExistence type="predicted"/>
<dbReference type="Gene3D" id="3.30.420.10">
    <property type="entry name" value="Ribonuclease H-like superfamily/Ribonuclease H"/>
    <property type="match status" value="1"/>
</dbReference>
<organism evidence="3 4">
    <name type="scientific">Nostoc flagelliforme CCNUN1</name>
    <dbReference type="NCBI Taxonomy" id="2038116"/>
    <lineage>
        <taxon>Bacteria</taxon>
        <taxon>Bacillati</taxon>
        <taxon>Cyanobacteriota</taxon>
        <taxon>Cyanophyceae</taxon>
        <taxon>Nostocales</taxon>
        <taxon>Nostocaceae</taxon>
        <taxon>Nostoc</taxon>
    </lineage>
</organism>
<geneLocation type="plasmid" evidence="4">
    <name>pnfsy03</name>
</geneLocation>
<dbReference type="Proteomes" id="UP000232003">
    <property type="component" value="Chromosome"/>
</dbReference>
<name>A0A2K8T673_9NOSO</name>
<gene>
    <name evidence="2" type="ORF">COO91_08546</name>
    <name evidence="3" type="ORF">COO91_09241</name>
</gene>
<dbReference type="InterPro" id="IPR036397">
    <property type="entry name" value="RNaseH_sf"/>
</dbReference>
<protein>
    <submittedName>
        <fullName evidence="3">Transposase</fullName>
    </submittedName>
</protein>
<evidence type="ECO:0000313" key="3">
    <source>
        <dbReference type="EMBL" id="AUB43083.1"/>
    </source>
</evidence>